<organism evidence="2 3">
    <name type="scientific">Puccinia graminis f. sp. tritici</name>
    <dbReference type="NCBI Taxonomy" id="56615"/>
    <lineage>
        <taxon>Eukaryota</taxon>
        <taxon>Fungi</taxon>
        <taxon>Dikarya</taxon>
        <taxon>Basidiomycota</taxon>
        <taxon>Pucciniomycotina</taxon>
        <taxon>Pucciniomycetes</taxon>
        <taxon>Pucciniales</taxon>
        <taxon>Pucciniaceae</taxon>
        <taxon>Puccinia</taxon>
    </lineage>
</organism>
<keyword evidence="3" id="KW-1185">Reference proteome</keyword>
<proteinExistence type="predicted"/>
<dbReference type="AlphaFoldDB" id="A0A5B0LPX3"/>
<reference evidence="2 3" key="1">
    <citation type="submission" date="2019-05" db="EMBL/GenBank/DDBJ databases">
        <title>Emergence of the Ug99 lineage of the wheat stem rust pathogen through somatic hybridization.</title>
        <authorList>
            <person name="Li F."/>
            <person name="Upadhyaya N.M."/>
            <person name="Sperschneider J."/>
            <person name="Matny O."/>
            <person name="Nguyen-Phuc H."/>
            <person name="Mago R."/>
            <person name="Raley C."/>
            <person name="Miller M.E."/>
            <person name="Silverstein K.A.T."/>
            <person name="Henningsen E."/>
            <person name="Hirsch C.D."/>
            <person name="Visser B."/>
            <person name="Pretorius Z.A."/>
            <person name="Steffenson B.J."/>
            <person name="Schwessinger B."/>
            <person name="Dodds P.N."/>
            <person name="Figueroa M."/>
        </authorList>
    </citation>
    <scope>NUCLEOTIDE SEQUENCE [LARGE SCALE GENOMIC DNA]</scope>
    <source>
        <strain evidence="2">21-0</strain>
    </source>
</reference>
<evidence type="ECO:0000313" key="2">
    <source>
        <dbReference type="EMBL" id="KAA1066116.1"/>
    </source>
</evidence>
<comment type="caution">
    <text evidence="2">The sequence shown here is derived from an EMBL/GenBank/DDBJ whole genome shotgun (WGS) entry which is preliminary data.</text>
</comment>
<evidence type="ECO:0000313" key="3">
    <source>
        <dbReference type="Proteomes" id="UP000324748"/>
    </source>
</evidence>
<dbReference type="Proteomes" id="UP000324748">
    <property type="component" value="Unassembled WGS sequence"/>
</dbReference>
<evidence type="ECO:0000256" key="1">
    <source>
        <dbReference type="SAM" id="MobiDB-lite"/>
    </source>
</evidence>
<name>A0A5B0LPX3_PUCGR</name>
<dbReference type="OrthoDB" id="10599448at2759"/>
<dbReference type="EMBL" id="VSWC01000196">
    <property type="protein sequence ID" value="KAA1066116.1"/>
    <property type="molecule type" value="Genomic_DNA"/>
</dbReference>
<feature type="region of interest" description="Disordered" evidence="1">
    <location>
        <begin position="1"/>
        <end position="60"/>
    </location>
</feature>
<protein>
    <submittedName>
        <fullName evidence="2">Uncharacterized protein</fullName>
    </submittedName>
</protein>
<sequence>MSGSDLGKAIPEPGGPDRNPSFAASPAIGGPDIAGAKRPSLATASRLATGSMERTSRETPLLAGSNDHLFFGRPTLSYEFYPNSQVFGRLMSCIISDTHARRS</sequence>
<gene>
    <name evidence="2" type="ORF">PGT21_021982</name>
</gene>
<accession>A0A5B0LPX3</accession>